<dbReference type="Gene3D" id="2.60.40.1180">
    <property type="entry name" value="Golgi alpha-mannosidase II"/>
    <property type="match status" value="1"/>
</dbReference>
<dbReference type="AlphaFoldDB" id="A0A849A977"/>
<keyword evidence="2 5" id="KW-0378">Hydrolase</keyword>
<sequence length="836" mass="91708">MRFPARPDPHPDNVIAGDRWRITVLDAGLVRLQWSPSGRFTDLASQTVLFRDTPVVDKTVRETDAVIELITDRLHLIYDRGPFTPQGLSVQARGGISNYHSVWRFGEQAEGNLGGAARTLDGVDGALPLDDGVLSRHGVAVVDDSDTVLIEPGGWFTEREPGSLDLYVFCYGRDYRAALSTFYRVTGKQPLLPRFALGNWWSRYHPYTADEYTALMDRFTAERLPFTVGVIDMDWHPVQIEPEIGSGWTGYSWNRELFPDPAAFLKGLHQRGLRVTLNVHPADGIRAHEDRYREMATAMGIDPDSKLPVVFDPTDPHFLLAYLQQVHHPLEHEGVDFWWLDWQSGRVSRIAGLDPLWLLNHLHFLDAGRPGGPIEHRPITFSRYAGVGSHRYPVGFSGDAAVSWASLAFQPEFTATSSNVGYGWWSHDIGGHMFGGKDDELATRWVQLGVFSPILRLHSTLDPFNSKEPWRFGEVARRVMSDYLRLRHRLLPYLASMNYRAHHADQPLVQPMYYEHPWASEAYEVPNQYLFGDQLLVAPVTSRRDPVTTMASTTCWLPPGDWTDLTTGVRYSGGRKIVMYRSIDQLPLLARAGAVIPLQDNDNPSADGADGADSAGGVGVAVGAVNSVAPPDALELWVTPGSGEWELIEDADDDAWTRTVLKTDGHTVTVGAAEPMATQTTAESPDPGRSAATAVPADRRWSLKLVGFDGITAARVDGRELDLRPGDVPGSVRIEVGQRPTGADTRVELLGEVHGSDNAVAERVFTLLDNAQTAFADKTRAYGLVTGGLTPAEAALGIAALGLDHQLTGAINEILLAAPGSTTAPVDPPPAGTQES</sequence>
<evidence type="ECO:0000259" key="4">
    <source>
        <dbReference type="Pfam" id="PF21365"/>
    </source>
</evidence>
<proteinExistence type="inferred from homology"/>
<dbReference type="EMBL" id="JABEND010000010">
    <property type="protein sequence ID" value="NNG37099.1"/>
    <property type="molecule type" value="Genomic_DNA"/>
</dbReference>
<comment type="similarity">
    <text evidence="1 2">Belongs to the glycosyl hydrolase 31 family.</text>
</comment>
<keyword evidence="6" id="KW-1185">Reference proteome</keyword>
<dbReference type="CDD" id="cd06595">
    <property type="entry name" value="GH31_u1"/>
    <property type="match status" value="1"/>
</dbReference>
<organism evidence="5 6">
    <name type="scientific">Nakamurella aerolata</name>
    <dbReference type="NCBI Taxonomy" id="1656892"/>
    <lineage>
        <taxon>Bacteria</taxon>
        <taxon>Bacillati</taxon>
        <taxon>Actinomycetota</taxon>
        <taxon>Actinomycetes</taxon>
        <taxon>Nakamurellales</taxon>
        <taxon>Nakamurellaceae</taxon>
        <taxon>Nakamurella</taxon>
    </lineage>
</organism>
<name>A0A849A977_9ACTN</name>
<dbReference type="SUPFAM" id="SSF51445">
    <property type="entry name" value="(Trans)glycosidases"/>
    <property type="match status" value="1"/>
</dbReference>
<dbReference type="GO" id="GO:0005975">
    <property type="term" value="P:carbohydrate metabolic process"/>
    <property type="evidence" value="ECO:0007669"/>
    <property type="project" value="InterPro"/>
</dbReference>
<dbReference type="PANTHER" id="PTHR43863">
    <property type="entry name" value="HYDROLASE, PUTATIVE (AFU_ORTHOLOGUE AFUA_1G03140)-RELATED"/>
    <property type="match status" value="1"/>
</dbReference>
<dbReference type="InterPro" id="IPR000322">
    <property type="entry name" value="Glyco_hydro_31_TIM"/>
</dbReference>
<dbReference type="PANTHER" id="PTHR43863:SF2">
    <property type="entry name" value="MALTASE-GLUCOAMYLASE"/>
    <property type="match status" value="1"/>
</dbReference>
<evidence type="ECO:0000256" key="1">
    <source>
        <dbReference type="ARBA" id="ARBA00007806"/>
    </source>
</evidence>
<evidence type="ECO:0000313" key="6">
    <source>
        <dbReference type="Proteomes" id="UP000562984"/>
    </source>
</evidence>
<feature type="domain" description="Glycoside hydrolase family 31 TIM barrel" evidence="3">
    <location>
        <begin position="190"/>
        <end position="496"/>
    </location>
</feature>
<reference evidence="5 6" key="1">
    <citation type="submission" date="2020-05" db="EMBL/GenBank/DDBJ databases">
        <title>Nakamurella sp. DB0629 isolated from air conditioner.</title>
        <authorList>
            <person name="Kim D.H."/>
            <person name="Kim D.-U."/>
        </authorList>
    </citation>
    <scope>NUCLEOTIDE SEQUENCE [LARGE SCALE GENOMIC DNA]</scope>
    <source>
        <strain evidence="5 6">DB0629</strain>
    </source>
</reference>
<dbReference type="Pfam" id="PF21365">
    <property type="entry name" value="Glyco_hydro_31_3rd"/>
    <property type="match status" value="1"/>
</dbReference>
<comment type="caution">
    <text evidence="5">The sequence shown here is derived from an EMBL/GenBank/DDBJ whole genome shotgun (WGS) entry which is preliminary data.</text>
</comment>
<dbReference type="SUPFAM" id="SSF51011">
    <property type="entry name" value="Glycosyl hydrolase domain"/>
    <property type="match status" value="1"/>
</dbReference>
<keyword evidence="2" id="KW-0326">Glycosidase</keyword>
<feature type="domain" description="Glycosyl hydrolase family 31 C-terminal" evidence="4">
    <location>
        <begin position="506"/>
        <end position="596"/>
    </location>
</feature>
<dbReference type="InterPro" id="IPR013780">
    <property type="entry name" value="Glyco_hydro_b"/>
</dbReference>
<evidence type="ECO:0000313" key="5">
    <source>
        <dbReference type="EMBL" id="NNG37099.1"/>
    </source>
</evidence>
<dbReference type="Pfam" id="PF01055">
    <property type="entry name" value="Glyco_hydro_31_2nd"/>
    <property type="match status" value="1"/>
</dbReference>
<evidence type="ECO:0000256" key="2">
    <source>
        <dbReference type="RuleBase" id="RU361185"/>
    </source>
</evidence>
<evidence type="ECO:0000259" key="3">
    <source>
        <dbReference type="Pfam" id="PF01055"/>
    </source>
</evidence>
<dbReference type="GO" id="GO:0004553">
    <property type="term" value="F:hydrolase activity, hydrolyzing O-glycosyl compounds"/>
    <property type="evidence" value="ECO:0007669"/>
    <property type="project" value="InterPro"/>
</dbReference>
<dbReference type="InterPro" id="IPR051816">
    <property type="entry name" value="Glycosyl_Hydrolase_31"/>
</dbReference>
<dbReference type="Gene3D" id="3.20.20.80">
    <property type="entry name" value="Glycosidases"/>
    <property type="match status" value="1"/>
</dbReference>
<dbReference type="InterPro" id="IPR048395">
    <property type="entry name" value="Glyco_hydro_31_C"/>
</dbReference>
<dbReference type="Proteomes" id="UP000562984">
    <property type="component" value="Unassembled WGS sequence"/>
</dbReference>
<dbReference type="InterPro" id="IPR017853">
    <property type="entry name" value="GH"/>
</dbReference>
<gene>
    <name evidence="5" type="ORF">HKD39_15575</name>
</gene>
<accession>A0A849A977</accession>
<protein>
    <submittedName>
        <fullName evidence="5">Glycoside hydrolase</fullName>
    </submittedName>
</protein>